<gene>
    <name evidence="1" type="ORF">EHQ18_00060</name>
</gene>
<dbReference type="Proteomes" id="UP000297239">
    <property type="component" value="Unassembled WGS sequence"/>
</dbReference>
<comment type="caution">
    <text evidence="1">The sequence shown here is derived from an EMBL/GenBank/DDBJ whole genome shotgun (WGS) entry which is preliminary data.</text>
</comment>
<proteinExistence type="predicted"/>
<accession>A0A6N4QNW6</accession>
<dbReference type="EMBL" id="RQFF01000004">
    <property type="protein sequence ID" value="TGK76981.1"/>
    <property type="molecule type" value="Genomic_DNA"/>
</dbReference>
<keyword evidence="2" id="KW-1185">Reference proteome</keyword>
<name>A0A6N4QNW6_9LEPT</name>
<dbReference type="OrthoDB" id="1490568at2"/>
<evidence type="ECO:0000313" key="1">
    <source>
        <dbReference type="EMBL" id="TGK76981.1"/>
    </source>
</evidence>
<dbReference type="RefSeq" id="WP_135631313.1">
    <property type="nucleotide sequence ID" value="NZ_RQFE01000003.1"/>
</dbReference>
<reference evidence="1" key="1">
    <citation type="journal article" date="2019" name="PLoS Negl. Trop. Dis.">
        <title>Revisiting the worldwide diversity of Leptospira species in the environment.</title>
        <authorList>
            <person name="Vincent A.T."/>
            <person name="Schiettekatte O."/>
            <person name="Bourhy P."/>
            <person name="Veyrier F.J."/>
            <person name="Picardeau M."/>
        </authorList>
    </citation>
    <scope>NUCLEOTIDE SEQUENCE [LARGE SCALE GENOMIC DNA]</scope>
    <source>
        <strain evidence="1">201800293</strain>
    </source>
</reference>
<dbReference type="AlphaFoldDB" id="A0A6N4QNW6"/>
<organism evidence="1 2">
    <name type="scientific">Leptospira kanakyensis</name>
    <dbReference type="NCBI Taxonomy" id="2484968"/>
    <lineage>
        <taxon>Bacteria</taxon>
        <taxon>Pseudomonadati</taxon>
        <taxon>Spirochaetota</taxon>
        <taxon>Spirochaetia</taxon>
        <taxon>Leptospirales</taxon>
        <taxon>Leptospiraceae</taxon>
        <taxon>Leptospira</taxon>
    </lineage>
</organism>
<evidence type="ECO:0000313" key="2">
    <source>
        <dbReference type="Proteomes" id="UP000297239"/>
    </source>
</evidence>
<sequence length="395" mass="45736">MFERITITETENADPNRPLDVGLILESMLFYKKTIVMISTQKSFFQLLHELGDRNLLKLIESETLELMFNESYTAIKSDPDSNNRIYHNIVTFSNNSLTKESELQKACVKYTGREGRGRRLSNVLADKTKSFKHQRNFDQISKEVFLDKKYIQKTYRMILENHVPGQKDLDNTIFEVESQKNGFCINTTLNFDKLNNKIALLGKEKIILQPANILANILEIENDVYRTSYNTSELVSHSTKNNLLSLRLQYFMEKLKNNNQAKENLLKHISLNFRTVREEYNLKKIDVNKIVAAILHSNKFKNWLNSKDNDENILNAYLSEISKIDNFSTLPNKSIRWIIFTLTGIAFETFLPTGIGTTLTLTSGVLDTFFLEKLISGWRPNQFVNTYLTSAIKK</sequence>
<protein>
    <submittedName>
        <fullName evidence="1">Uncharacterized protein</fullName>
    </submittedName>
</protein>